<dbReference type="Proteomes" id="UP000264006">
    <property type="component" value="Chromosome"/>
</dbReference>
<dbReference type="InterPro" id="IPR045175">
    <property type="entry name" value="M28_fam"/>
</dbReference>
<keyword evidence="2" id="KW-0732">Signal</keyword>
<dbReference type="AlphaFoldDB" id="A0A346XS27"/>
<feature type="chain" id="PRO_5016608144" evidence="2">
    <location>
        <begin position="27"/>
        <end position="535"/>
    </location>
</feature>
<dbReference type="GO" id="GO:0004177">
    <property type="term" value="F:aminopeptidase activity"/>
    <property type="evidence" value="ECO:0007669"/>
    <property type="project" value="UniProtKB-KW"/>
</dbReference>
<evidence type="ECO:0000259" key="4">
    <source>
        <dbReference type="Pfam" id="PF04389"/>
    </source>
</evidence>
<dbReference type="SUPFAM" id="SSF53187">
    <property type="entry name" value="Zn-dependent exopeptidases"/>
    <property type="match status" value="1"/>
</dbReference>
<dbReference type="Gene3D" id="3.50.30.30">
    <property type="match status" value="1"/>
</dbReference>
<feature type="domain" description="Peptidase M28" evidence="4">
    <location>
        <begin position="261"/>
        <end position="482"/>
    </location>
</feature>
<evidence type="ECO:0000313" key="5">
    <source>
        <dbReference type="EMBL" id="AXV05024.1"/>
    </source>
</evidence>
<evidence type="ECO:0000256" key="1">
    <source>
        <dbReference type="SAM" id="MobiDB-lite"/>
    </source>
</evidence>
<dbReference type="RefSeq" id="WP_114589887.1">
    <property type="nucleotide sequence ID" value="NZ_CP031165.1"/>
</dbReference>
<dbReference type="InterPro" id="IPR007484">
    <property type="entry name" value="Peptidase_M28"/>
</dbReference>
<accession>A0A346XS27</accession>
<evidence type="ECO:0000259" key="3">
    <source>
        <dbReference type="Pfam" id="PF02225"/>
    </source>
</evidence>
<keyword evidence="6" id="KW-1185">Reference proteome</keyword>
<dbReference type="Gene3D" id="3.40.630.10">
    <property type="entry name" value="Zn peptidases"/>
    <property type="match status" value="2"/>
</dbReference>
<organism evidence="5 6">
    <name type="scientific">Euzebya pacifica</name>
    <dbReference type="NCBI Taxonomy" id="1608957"/>
    <lineage>
        <taxon>Bacteria</taxon>
        <taxon>Bacillati</taxon>
        <taxon>Actinomycetota</taxon>
        <taxon>Nitriliruptoria</taxon>
        <taxon>Euzebyales</taxon>
    </lineage>
</organism>
<feature type="region of interest" description="Disordered" evidence="1">
    <location>
        <begin position="498"/>
        <end position="535"/>
    </location>
</feature>
<dbReference type="Pfam" id="PF04389">
    <property type="entry name" value="Peptidase_M28"/>
    <property type="match status" value="1"/>
</dbReference>
<evidence type="ECO:0000313" key="6">
    <source>
        <dbReference type="Proteomes" id="UP000264006"/>
    </source>
</evidence>
<dbReference type="GO" id="GO:0008235">
    <property type="term" value="F:metalloexopeptidase activity"/>
    <property type="evidence" value="ECO:0007669"/>
    <property type="project" value="InterPro"/>
</dbReference>
<name>A0A346XS27_9ACTN</name>
<dbReference type="PANTHER" id="PTHR12147">
    <property type="entry name" value="METALLOPEPTIDASE M28 FAMILY MEMBER"/>
    <property type="match status" value="1"/>
</dbReference>
<dbReference type="EMBL" id="CP031165">
    <property type="protein sequence ID" value="AXV05024.1"/>
    <property type="molecule type" value="Genomic_DNA"/>
</dbReference>
<dbReference type="KEGG" id="euz:DVS28_a0317"/>
<dbReference type="SUPFAM" id="SSF52025">
    <property type="entry name" value="PA domain"/>
    <property type="match status" value="1"/>
</dbReference>
<dbReference type="Pfam" id="PF02225">
    <property type="entry name" value="PA"/>
    <property type="match status" value="1"/>
</dbReference>
<dbReference type="OrthoDB" id="345880at2"/>
<keyword evidence="5" id="KW-0031">Aminopeptidase</keyword>
<protein>
    <submittedName>
        <fullName evidence="5">Aminopeptidase Y (Arg, Lys, Leu preference)</fullName>
    </submittedName>
</protein>
<evidence type="ECO:0000256" key="2">
    <source>
        <dbReference type="SAM" id="SignalP"/>
    </source>
</evidence>
<dbReference type="InterPro" id="IPR003137">
    <property type="entry name" value="PA_domain"/>
</dbReference>
<dbReference type="PANTHER" id="PTHR12147:SF26">
    <property type="entry name" value="PEPTIDASE M28 DOMAIN-CONTAINING PROTEIN"/>
    <property type="match status" value="1"/>
</dbReference>
<gene>
    <name evidence="5" type="ORF">DVS28_a0317</name>
</gene>
<keyword evidence="5" id="KW-0378">Hydrolase</keyword>
<sequence>MTRHARFGALCALLLAFSLLPAVAGAAPSNNACLNRNLNTTTKLLSCVDADDVFVHLAAFQAIADANGGTRASGTPGYDASADYVADLLEDAGFDVERQVFDFSLFSENSSSLTADGVPIETQTMSFSGSGTITSGNVIPVDLDLGLGNTSTSGCEVADFVGPDWSGSNDIALIQRGTCAFGLKAVNAQAAGAEAVIIFNQGNTAAPARQDIIGGTLGEGVVGVLTIPVLDTSYSDGLVVLDATTVDLAADTTIVTSTTENVIGDLPGVNPDNVVMAGAHLDSVGEGPGIQDNGSGSSAILAVALALGNNKKYTPTNSLRFAWWGAEESGLIGSEQYVFNPDFGLTQEEYDALALYLNFDMVGSPNFIYGVYDADESTFPAPVFIPPGSAELEDLFEAYYSDNNIPYEDSEFSGRSDYQAFIDVGIPASGLFTGAEGIKTEEQAGIWGGTAGDQYDPCYHLACDTFDNVSVEAIEVNVDAVGYAIFNLAASTEAINGVPGSSLPGRGPDDVAIDGPQGTFLSGGGSHIDHGQASE</sequence>
<reference evidence="5 6" key="1">
    <citation type="submission" date="2018-09" db="EMBL/GenBank/DDBJ databases">
        <title>Complete genome sequence of Euzebya sp. DY32-46 isolated from seawater of Pacific Ocean.</title>
        <authorList>
            <person name="Xu L."/>
            <person name="Wu Y.-H."/>
            <person name="Xu X.-W."/>
        </authorList>
    </citation>
    <scope>NUCLEOTIDE SEQUENCE [LARGE SCALE GENOMIC DNA]</scope>
    <source>
        <strain evidence="5 6">DY32-46</strain>
    </source>
</reference>
<dbReference type="InterPro" id="IPR046450">
    <property type="entry name" value="PA_dom_sf"/>
</dbReference>
<keyword evidence="5" id="KW-0645">Protease</keyword>
<dbReference type="GO" id="GO:0006508">
    <property type="term" value="P:proteolysis"/>
    <property type="evidence" value="ECO:0007669"/>
    <property type="project" value="InterPro"/>
</dbReference>
<feature type="domain" description="PA" evidence="3">
    <location>
        <begin position="151"/>
        <end position="237"/>
    </location>
</feature>
<proteinExistence type="predicted"/>
<feature type="signal peptide" evidence="2">
    <location>
        <begin position="1"/>
        <end position="26"/>
    </location>
</feature>